<gene>
    <name evidence="1" type="ORF">HMPREF9290_0211</name>
</gene>
<dbReference type="PATRIC" id="fig|879305.3.peg.1203"/>
<keyword evidence="2" id="KW-1185">Reference proteome</keyword>
<sequence>MEDLKIEKEFIYNKIYERMSIISGRRKLIKKTIPTKIRTEKFLAIKKTIAKN</sequence>
<dbReference type="Proteomes" id="UP000005286">
    <property type="component" value="Unassembled WGS sequence"/>
</dbReference>
<dbReference type="EMBL" id="AEXM01000027">
    <property type="protein sequence ID" value="EGC81878.1"/>
    <property type="molecule type" value="Genomic_DNA"/>
</dbReference>
<evidence type="ECO:0000313" key="1">
    <source>
        <dbReference type="EMBL" id="EGC81878.1"/>
    </source>
</evidence>
<evidence type="ECO:0000313" key="2">
    <source>
        <dbReference type="Proteomes" id="UP000005286"/>
    </source>
</evidence>
<protein>
    <submittedName>
        <fullName evidence="1">Uncharacterized protein</fullName>
    </submittedName>
</protein>
<accession>F0GWM0</accession>
<dbReference type="AlphaFoldDB" id="F0GWM0"/>
<comment type="caution">
    <text evidence="1">The sequence shown here is derived from an EMBL/GenBank/DDBJ whole genome shotgun (WGS) entry which is preliminary data.</text>
</comment>
<dbReference type="STRING" id="879305.HMPREF9290_0211"/>
<proteinExistence type="predicted"/>
<reference evidence="1 2" key="1">
    <citation type="submission" date="2011-01" db="EMBL/GenBank/DDBJ databases">
        <authorList>
            <person name="Durkin A.S."/>
            <person name="Madupu R."/>
            <person name="Torralba M."/>
            <person name="Gillis M."/>
            <person name="Methe B."/>
            <person name="Sutton G."/>
            <person name="Nelson K.E."/>
        </authorList>
    </citation>
    <scope>NUCLEOTIDE SEQUENCE [LARGE SCALE GENOMIC DNA]</scope>
    <source>
        <strain evidence="1 2">ACS-065-V-Col13</strain>
    </source>
</reference>
<dbReference type="RefSeq" id="WP_004835171.1">
    <property type="nucleotide sequence ID" value="NZ_AEXM01000027.1"/>
</dbReference>
<name>F0GWM0_9FIRM</name>
<organism evidence="1 2">
    <name type="scientific">Anaerococcus prevotii ACS-065-V-Col13</name>
    <dbReference type="NCBI Taxonomy" id="879305"/>
    <lineage>
        <taxon>Bacteria</taxon>
        <taxon>Bacillati</taxon>
        <taxon>Bacillota</taxon>
        <taxon>Tissierellia</taxon>
        <taxon>Tissierellales</taxon>
        <taxon>Peptoniphilaceae</taxon>
        <taxon>Anaerococcus</taxon>
    </lineage>
</organism>